<comment type="caution">
    <text evidence="1">The sequence shown here is derived from an EMBL/GenBank/DDBJ whole genome shotgun (WGS) entry which is preliminary data.</text>
</comment>
<dbReference type="EMBL" id="BKCJ010458270">
    <property type="protein sequence ID" value="GFA62983.1"/>
    <property type="molecule type" value="Genomic_DNA"/>
</dbReference>
<sequence>STIIPQSLPSFTPLSQQLTSTPTPTTKAINPPSSLPDFVLVFQFNNKVTTLEKEVVELKKDDPLKTQVTDLVVEHLDARLGATIDEFINFLSASITARITEQVKNQLPQILPKEVSNFAPPIIQNMVTESLEQAVLAIESSQPQSSYKAAATLTEFELKKILIDKIDKSESYLAASEHRECYER</sequence>
<reference evidence="1" key="1">
    <citation type="journal article" date="2019" name="Sci. Rep.">
        <title>Draft genome of Tanacetum cinerariifolium, the natural source of mosquito coil.</title>
        <authorList>
            <person name="Yamashiro T."/>
            <person name="Shiraishi A."/>
            <person name="Satake H."/>
            <person name="Nakayama K."/>
        </authorList>
    </citation>
    <scope>NUCLEOTIDE SEQUENCE</scope>
</reference>
<gene>
    <name evidence="1" type="ORF">Tci_634955</name>
</gene>
<accession>A0A699JWR5</accession>
<dbReference type="AlphaFoldDB" id="A0A699JWR5"/>
<evidence type="ECO:0000313" key="1">
    <source>
        <dbReference type="EMBL" id="GFA62983.1"/>
    </source>
</evidence>
<protein>
    <submittedName>
        <fullName evidence="1">Uncharacterized protein</fullName>
    </submittedName>
</protein>
<name>A0A699JWR5_TANCI</name>
<proteinExistence type="predicted"/>
<organism evidence="1">
    <name type="scientific">Tanacetum cinerariifolium</name>
    <name type="common">Dalmatian daisy</name>
    <name type="synonym">Chrysanthemum cinerariifolium</name>
    <dbReference type="NCBI Taxonomy" id="118510"/>
    <lineage>
        <taxon>Eukaryota</taxon>
        <taxon>Viridiplantae</taxon>
        <taxon>Streptophyta</taxon>
        <taxon>Embryophyta</taxon>
        <taxon>Tracheophyta</taxon>
        <taxon>Spermatophyta</taxon>
        <taxon>Magnoliopsida</taxon>
        <taxon>eudicotyledons</taxon>
        <taxon>Gunneridae</taxon>
        <taxon>Pentapetalae</taxon>
        <taxon>asterids</taxon>
        <taxon>campanulids</taxon>
        <taxon>Asterales</taxon>
        <taxon>Asteraceae</taxon>
        <taxon>Asteroideae</taxon>
        <taxon>Anthemideae</taxon>
        <taxon>Anthemidinae</taxon>
        <taxon>Tanacetum</taxon>
    </lineage>
</organism>
<feature type="non-terminal residue" evidence="1">
    <location>
        <position position="1"/>
    </location>
</feature>